<gene>
    <name evidence="2" type="ORF">DLSSTS7063_02836</name>
    <name evidence="1" type="ORF">GT528_13050</name>
</gene>
<evidence type="ECO:0000313" key="3">
    <source>
        <dbReference type="Proteomes" id="UP000398619"/>
    </source>
</evidence>
<dbReference type="AlphaFoldDB" id="A0A564UNQ6"/>
<evidence type="ECO:0000313" key="2">
    <source>
        <dbReference type="EMBL" id="VUX21233.1"/>
    </source>
</evidence>
<name>A0A564UNQ6_9FIRM</name>
<sequence>MEHREEMNCGGDLCKEMLELDKLLRASDSEEMMGGTHTIGCAALLTIYCC</sequence>
<reference evidence="2 3" key="2">
    <citation type="submission" date="2019-07" db="EMBL/GenBank/DDBJ databases">
        <authorList>
            <person name="Hibberd C M."/>
            <person name="Gehrig L. J."/>
            <person name="Chang H.-W."/>
            <person name="Venkatesh S."/>
        </authorList>
    </citation>
    <scope>NUCLEOTIDE SEQUENCE [LARGE SCALE GENOMIC DNA]</scope>
    <source>
        <strain evidence="2">Dorea_longicatena_SSTS_Bg7063</strain>
    </source>
</reference>
<organism evidence="2 3">
    <name type="scientific">Dorea longicatena</name>
    <dbReference type="NCBI Taxonomy" id="88431"/>
    <lineage>
        <taxon>Bacteria</taxon>
        <taxon>Bacillati</taxon>
        <taxon>Bacillota</taxon>
        <taxon>Clostridia</taxon>
        <taxon>Lachnospirales</taxon>
        <taxon>Lachnospiraceae</taxon>
        <taxon>Dorea</taxon>
    </lineage>
</organism>
<dbReference type="EMBL" id="CABHNM010000065">
    <property type="protein sequence ID" value="VUX21233.1"/>
    <property type="molecule type" value="Genomic_DNA"/>
</dbReference>
<dbReference type="Proteomes" id="UP000472916">
    <property type="component" value="Unassembled WGS sequence"/>
</dbReference>
<dbReference type="RefSeq" id="WP_161143172.1">
    <property type="nucleotide sequence ID" value="NZ_CABHNM010000065.1"/>
</dbReference>
<reference evidence="1 4" key="1">
    <citation type="journal article" date="2019" name="Nat. Med.">
        <title>A library of human gut bacterial isolates paired with longitudinal multiomics data enables mechanistic microbiome research.</title>
        <authorList>
            <person name="Poyet M."/>
            <person name="Groussin M."/>
            <person name="Gibbons S.M."/>
            <person name="Avila-Pacheco J."/>
            <person name="Jiang X."/>
            <person name="Kearney S.M."/>
            <person name="Perrotta A.R."/>
            <person name="Berdy B."/>
            <person name="Zhao S."/>
            <person name="Lieberman T.D."/>
            <person name="Swanson P.K."/>
            <person name="Smith M."/>
            <person name="Roesemann S."/>
            <person name="Alexander J.E."/>
            <person name="Rich S.A."/>
            <person name="Livny J."/>
            <person name="Vlamakis H."/>
            <person name="Clish C."/>
            <person name="Bullock K."/>
            <person name="Deik A."/>
            <person name="Scott J."/>
            <person name="Pierce K.A."/>
            <person name="Xavier R.J."/>
            <person name="Alm E.J."/>
        </authorList>
    </citation>
    <scope>NUCLEOTIDE SEQUENCE [LARGE SCALE GENOMIC DNA]</scope>
    <source>
        <strain evidence="1 4">BIOML-A6</strain>
    </source>
</reference>
<dbReference type="Proteomes" id="UP000398619">
    <property type="component" value="Unassembled WGS sequence"/>
</dbReference>
<accession>A0A564UNQ6</accession>
<dbReference type="EMBL" id="WWSC01000018">
    <property type="protein sequence ID" value="MZK42590.1"/>
    <property type="molecule type" value="Genomic_DNA"/>
</dbReference>
<proteinExistence type="predicted"/>
<protein>
    <submittedName>
        <fullName evidence="2">Uncharacterized protein</fullName>
    </submittedName>
</protein>
<evidence type="ECO:0000313" key="1">
    <source>
        <dbReference type="EMBL" id="MZK42590.1"/>
    </source>
</evidence>
<evidence type="ECO:0000313" key="4">
    <source>
        <dbReference type="Proteomes" id="UP000472916"/>
    </source>
</evidence>